<dbReference type="RefSeq" id="WP_219236977.1">
    <property type="nucleotide sequence ID" value="NZ_JAHWZX010000002.1"/>
</dbReference>
<evidence type="ECO:0000313" key="3">
    <source>
        <dbReference type="Proteomes" id="UP001197214"/>
    </source>
</evidence>
<feature type="domain" description="Xaa-Pro dipeptidyl-peptidase-like" evidence="1">
    <location>
        <begin position="27"/>
        <end position="270"/>
    </location>
</feature>
<evidence type="ECO:0000259" key="1">
    <source>
        <dbReference type="Pfam" id="PF02129"/>
    </source>
</evidence>
<gene>
    <name evidence="2" type="ORF">KY084_03190</name>
</gene>
<dbReference type="InterPro" id="IPR000383">
    <property type="entry name" value="Xaa-Pro-like_dom"/>
</dbReference>
<reference evidence="2 3" key="1">
    <citation type="submission" date="2021-07" db="EMBL/GenBank/DDBJ databases">
        <title>Stakelama flava sp. nov., a novel endophytic bacterium isolated from branch of Kandelia candel.</title>
        <authorList>
            <person name="Tuo L."/>
        </authorList>
    </citation>
    <scope>NUCLEOTIDE SEQUENCE [LARGE SCALE GENOMIC DNA]</scope>
    <source>
        <strain evidence="2 3">CBK3Z-3</strain>
    </source>
</reference>
<keyword evidence="3" id="KW-1185">Reference proteome</keyword>
<dbReference type="PANTHER" id="PTHR43265">
    <property type="entry name" value="ESTERASE ESTD"/>
    <property type="match status" value="1"/>
</dbReference>
<dbReference type="Pfam" id="PF02129">
    <property type="entry name" value="Peptidase_S15"/>
    <property type="match status" value="1"/>
</dbReference>
<dbReference type="GO" id="GO:0016787">
    <property type="term" value="F:hydrolase activity"/>
    <property type="evidence" value="ECO:0007669"/>
    <property type="project" value="UniProtKB-KW"/>
</dbReference>
<dbReference type="InterPro" id="IPR053145">
    <property type="entry name" value="AB_hydrolase_Est10"/>
</dbReference>
<dbReference type="Proteomes" id="UP001197214">
    <property type="component" value="Unassembled WGS sequence"/>
</dbReference>
<organism evidence="2 3">
    <name type="scientific">Stakelama flava</name>
    <dbReference type="NCBI Taxonomy" id="2860338"/>
    <lineage>
        <taxon>Bacteria</taxon>
        <taxon>Pseudomonadati</taxon>
        <taxon>Pseudomonadota</taxon>
        <taxon>Alphaproteobacteria</taxon>
        <taxon>Sphingomonadales</taxon>
        <taxon>Sphingomonadaceae</taxon>
        <taxon>Stakelama</taxon>
    </lineage>
</organism>
<protein>
    <submittedName>
        <fullName evidence="2">Alpha/beta fold hydrolase</fullName>
    </submittedName>
</protein>
<keyword evidence="2" id="KW-0378">Hydrolase</keyword>
<comment type="caution">
    <text evidence="2">The sequence shown here is derived from an EMBL/GenBank/DDBJ whole genome shotgun (WGS) entry which is preliminary data.</text>
</comment>
<sequence>MTIRRPQKPTPPFPYDTEEMLFDGGQDGIRLAGTLTIPAGEGPFLAALLITGSGRHDRDQTVFGHKPFLVWSDFLARRGIATLRVDDRGIGGSAGCASDATTADFAKDAKAGFAHLRAHKKIDSNRVGLLGQSEGALIASMVAAHEPNVSFVIMLGGIGIPGAQLLLEQKRLIELSEGVPSELVHASNERMEHLFEIVMQAKGAASASVALKVEWMRLAKEDGEELHDIPPEVAAIASPWMRWFLAHDPRPNLSLIRCPVLAITGGNDLQTPASSNLSEIKQALRGHADATIREVGGLNHLLQTSESGRIGEYQEIEETISPIALKIVGDWLAAMDGPRH</sequence>
<dbReference type="PANTHER" id="PTHR43265:SF1">
    <property type="entry name" value="ESTERASE ESTD"/>
    <property type="match status" value="1"/>
</dbReference>
<proteinExistence type="predicted"/>
<name>A0ABS6XJ99_9SPHN</name>
<dbReference type="EMBL" id="JAHWZX010000002">
    <property type="protein sequence ID" value="MBW4329878.1"/>
    <property type="molecule type" value="Genomic_DNA"/>
</dbReference>
<evidence type="ECO:0000313" key="2">
    <source>
        <dbReference type="EMBL" id="MBW4329878.1"/>
    </source>
</evidence>
<accession>A0ABS6XJ99</accession>